<dbReference type="AlphaFoldDB" id="L0KKX5"/>
<keyword evidence="1" id="KW-0732">Signal</keyword>
<evidence type="ECO:0000256" key="1">
    <source>
        <dbReference type="SAM" id="SignalP"/>
    </source>
</evidence>
<dbReference type="GeneID" id="90990733"/>
<organism evidence="2 3">
    <name type="scientific">Mesorhizobium australicum (strain HAMBI 3006 / LMG 24608 / WSM2073)</name>
    <dbReference type="NCBI Taxonomy" id="754035"/>
    <lineage>
        <taxon>Bacteria</taxon>
        <taxon>Pseudomonadati</taxon>
        <taxon>Pseudomonadota</taxon>
        <taxon>Alphaproteobacteria</taxon>
        <taxon>Hyphomicrobiales</taxon>
        <taxon>Phyllobacteriaceae</taxon>
        <taxon>Mesorhizobium</taxon>
    </lineage>
</organism>
<dbReference type="EMBL" id="CP003358">
    <property type="protein sequence ID" value="AGB45736.1"/>
    <property type="molecule type" value="Genomic_DNA"/>
</dbReference>
<evidence type="ECO:0008006" key="4">
    <source>
        <dbReference type="Google" id="ProtNLM"/>
    </source>
</evidence>
<dbReference type="RefSeq" id="WP_015317159.1">
    <property type="nucleotide sequence ID" value="NC_019973.1"/>
</dbReference>
<proteinExistence type="predicted"/>
<evidence type="ECO:0000313" key="3">
    <source>
        <dbReference type="Proteomes" id="UP000010998"/>
    </source>
</evidence>
<feature type="chain" id="PRO_5003944647" description="DUF5666 domain-containing protein" evidence="1">
    <location>
        <begin position="25"/>
        <end position="128"/>
    </location>
</feature>
<dbReference type="HOGENOM" id="CLU_1956998_0_0_5"/>
<keyword evidence="3" id="KW-1185">Reference proteome</keyword>
<accession>L0KKX5</accession>
<dbReference type="Proteomes" id="UP000010998">
    <property type="component" value="Chromosome"/>
</dbReference>
<evidence type="ECO:0000313" key="2">
    <source>
        <dbReference type="EMBL" id="AGB45736.1"/>
    </source>
</evidence>
<sequence length="128" mass="13344">MFEVRCAGLYLTAVVVLAAGSASAAGIDLSKPYGNKSGCINKNGQKVYAEDMLLLTDTDFITATSACAFTGKHGEADGSLTVKAECEAEGEEGKSPATFTIKHSAKNAKKLVIADEDGSVYGEVSRCR</sequence>
<dbReference type="STRING" id="754035.Mesau_03369"/>
<dbReference type="KEGG" id="mam:Mesau_03369"/>
<gene>
    <name evidence="2" type="ordered locus">Mesau_03369</name>
</gene>
<name>L0KKX5_MESAW</name>
<reference evidence="3" key="1">
    <citation type="submission" date="2012-02" db="EMBL/GenBank/DDBJ databases">
        <title>Complete sequence of Mesorhizobium australicum WSM2073.</title>
        <authorList>
            <person name="Lucas S."/>
            <person name="Han J."/>
            <person name="Lapidus A."/>
            <person name="Cheng J.-F."/>
            <person name="Goodwin L."/>
            <person name="Pitluck S."/>
            <person name="Peters L."/>
            <person name="Gu W."/>
            <person name="Detter J.C."/>
            <person name="Han C."/>
            <person name="Tapia R."/>
            <person name="Land M."/>
            <person name="Hauser L."/>
            <person name="Kyrpides N."/>
            <person name="Ivanova N."/>
            <person name="Pagani I."/>
            <person name="Reeve W.G."/>
            <person name="Howieson J.G."/>
            <person name="Tiwari R.P."/>
            <person name="O'Hara G.W."/>
            <person name="Atkins C.A."/>
            <person name="Ronson C.W."/>
            <person name="Nandasena K.G."/>
            <person name="Woyke T."/>
        </authorList>
    </citation>
    <scope>NUCLEOTIDE SEQUENCE [LARGE SCALE GENOMIC DNA]</scope>
    <source>
        <strain evidence="3">LMG 24608 / HAMBI 3006 / WSM2073</strain>
    </source>
</reference>
<feature type="signal peptide" evidence="1">
    <location>
        <begin position="1"/>
        <end position="24"/>
    </location>
</feature>
<protein>
    <recommendedName>
        <fullName evidence="4">DUF5666 domain-containing protein</fullName>
    </recommendedName>
</protein>
<dbReference type="eggNOG" id="ENOG502ZSXF">
    <property type="taxonomic scope" value="Bacteria"/>
</dbReference>